<evidence type="ECO:0000313" key="10">
    <source>
        <dbReference type="EMBL" id="QDS97800.1"/>
    </source>
</evidence>
<keyword evidence="3 10" id="KW-0808">Transferase</keyword>
<sequence>MRNVVAVVLGGGQGSRLRPLTEFRSKPAVPLAGKYRLIDIPLSNCINSGLNRVYVLTQFLSVSLHRHIRRTYQFDNFSGGFIDTLAAQQTMTEGTDWFQGTADAVRKNMRYLTQPGIEHVLILSGDQLYRMDFAKMLQTHKDSGADVTIAAKPVHDHEAQGLGVMKVDGTGQVTGFVEKPQTPEEIDQVRMDSGWIEQQGIQSHGRDCLASMGIYLFNRDTLIQALEETDHTDFGKEVFPTAIGKRKVQLHPFDGYWEDIGTIRSFYEANLQLCHKDPPFDLTSALAPIYTRARFLPPTRVDGASISNSLIADGCVIEPGAKIENSVIGLRCRIGRDVVIRNSILMGADLYETPERLADNNANNLPPIGIGDGAVIDNAIIDKNCRIGRGAHLVNHKNIDEGEADKHCAIRDGILVAYKDASFEEGWRA</sequence>
<dbReference type="SUPFAM" id="SSF51161">
    <property type="entry name" value="Trimeric LpxA-like enzymes"/>
    <property type="match status" value="1"/>
</dbReference>
<keyword evidence="2" id="KW-0321">Glycogen metabolism</keyword>
<dbReference type="InterPro" id="IPR011004">
    <property type="entry name" value="Trimer_LpxA-like_sf"/>
</dbReference>
<reference evidence="10 11" key="1">
    <citation type="submission" date="2019-02" db="EMBL/GenBank/DDBJ databases">
        <title>Deep-cultivation of Planctomycetes and their phenomic and genomic characterization uncovers novel biology.</title>
        <authorList>
            <person name="Wiegand S."/>
            <person name="Jogler M."/>
            <person name="Boedeker C."/>
            <person name="Pinto D."/>
            <person name="Vollmers J."/>
            <person name="Rivas-Marin E."/>
            <person name="Kohn T."/>
            <person name="Peeters S.H."/>
            <person name="Heuer A."/>
            <person name="Rast P."/>
            <person name="Oberbeckmann S."/>
            <person name="Bunk B."/>
            <person name="Jeske O."/>
            <person name="Meyerdierks A."/>
            <person name="Storesund J.E."/>
            <person name="Kallscheuer N."/>
            <person name="Luecker S."/>
            <person name="Lage O.M."/>
            <person name="Pohl T."/>
            <person name="Merkel B.J."/>
            <person name="Hornburger P."/>
            <person name="Mueller R.-W."/>
            <person name="Bruemmer F."/>
            <person name="Labrenz M."/>
            <person name="Spormann A.M."/>
            <person name="Op den Camp H."/>
            <person name="Overmann J."/>
            <person name="Amann R."/>
            <person name="Jetten M.S.M."/>
            <person name="Mascher T."/>
            <person name="Medema M.H."/>
            <person name="Devos D.P."/>
            <person name="Kaster A.-K."/>
            <person name="Ovreas L."/>
            <person name="Rohde M."/>
            <person name="Galperin M.Y."/>
            <person name="Jogler C."/>
        </authorList>
    </citation>
    <scope>NUCLEOTIDE SEQUENCE [LARGE SCALE GENOMIC DNA]</scope>
    <source>
        <strain evidence="10 11">HG15A2</strain>
    </source>
</reference>
<dbReference type="PROSITE" id="PS00808">
    <property type="entry name" value="ADP_GLC_PYROPHOSPH_1"/>
    <property type="match status" value="1"/>
</dbReference>
<keyword evidence="11" id="KW-1185">Reference proteome</keyword>
<evidence type="ECO:0000259" key="9">
    <source>
        <dbReference type="Pfam" id="PF00483"/>
    </source>
</evidence>
<dbReference type="InterPro" id="IPR011831">
    <property type="entry name" value="ADP-Glc_PPase"/>
</dbReference>
<feature type="domain" description="Nucleotidyl transferase" evidence="9">
    <location>
        <begin position="6"/>
        <end position="274"/>
    </location>
</feature>
<organism evidence="10 11">
    <name type="scientific">Adhaeretor mobilis</name>
    <dbReference type="NCBI Taxonomy" id="1930276"/>
    <lineage>
        <taxon>Bacteria</taxon>
        <taxon>Pseudomonadati</taxon>
        <taxon>Planctomycetota</taxon>
        <taxon>Planctomycetia</taxon>
        <taxon>Pirellulales</taxon>
        <taxon>Lacipirellulaceae</taxon>
        <taxon>Adhaeretor</taxon>
    </lineage>
</organism>
<dbReference type="Gene3D" id="3.90.550.10">
    <property type="entry name" value="Spore Coat Polysaccharide Biosynthesis Protein SpsA, Chain A"/>
    <property type="match status" value="1"/>
</dbReference>
<evidence type="ECO:0000256" key="3">
    <source>
        <dbReference type="ARBA" id="ARBA00022679"/>
    </source>
</evidence>
<evidence type="ECO:0000256" key="7">
    <source>
        <dbReference type="ARBA" id="ARBA00023277"/>
    </source>
</evidence>
<comment type="similarity">
    <text evidence="1">Belongs to the bacterial/plant glucose-1-phosphate adenylyltransferase family.</text>
</comment>
<dbReference type="EC" id="2.7.7.27" evidence="8"/>
<gene>
    <name evidence="10" type="primary">glgC_1</name>
    <name evidence="10" type="ORF">HG15A2_10670</name>
</gene>
<dbReference type="GO" id="GO:0008878">
    <property type="term" value="F:glucose-1-phosphate adenylyltransferase activity"/>
    <property type="evidence" value="ECO:0007669"/>
    <property type="project" value="UniProtKB-UniRule"/>
</dbReference>
<evidence type="ECO:0000313" key="11">
    <source>
        <dbReference type="Proteomes" id="UP000319852"/>
    </source>
</evidence>
<dbReference type="Proteomes" id="UP000319852">
    <property type="component" value="Chromosome"/>
</dbReference>
<dbReference type="Pfam" id="PF00483">
    <property type="entry name" value="NTP_transferase"/>
    <property type="match status" value="1"/>
</dbReference>
<evidence type="ECO:0000256" key="8">
    <source>
        <dbReference type="NCBIfam" id="TIGR02091"/>
    </source>
</evidence>
<evidence type="ECO:0000256" key="4">
    <source>
        <dbReference type="ARBA" id="ARBA00022695"/>
    </source>
</evidence>
<dbReference type="OrthoDB" id="9801810at2"/>
<keyword evidence="7" id="KW-0119">Carbohydrate metabolism</keyword>
<evidence type="ECO:0000256" key="6">
    <source>
        <dbReference type="ARBA" id="ARBA00022840"/>
    </source>
</evidence>
<keyword evidence="4 10" id="KW-0548">Nucleotidyltransferase</keyword>
<dbReference type="GO" id="GO:0005524">
    <property type="term" value="F:ATP binding"/>
    <property type="evidence" value="ECO:0007669"/>
    <property type="project" value="UniProtKB-KW"/>
</dbReference>
<dbReference type="Pfam" id="PF25247">
    <property type="entry name" value="LbH_GLGC"/>
    <property type="match status" value="1"/>
</dbReference>
<keyword evidence="6" id="KW-0067">ATP-binding</keyword>
<dbReference type="PANTHER" id="PTHR43523:SF12">
    <property type="entry name" value="GLUCOSE-1-PHOSPHATE ADENYLYLTRANSFERASE LARGE SUBUNIT 1, CHLOROPLASTIC-RELATED"/>
    <property type="match status" value="1"/>
</dbReference>
<dbReference type="InterPro" id="IPR005835">
    <property type="entry name" value="NTP_transferase_dom"/>
</dbReference>
<dbReference type="NCBIfam" id="NF002772">
    <property type="entry name" value="PRK02862.1"/>
    <property type="match status" value="1"/>
</dbReference>
<dbReference type="SUPFAM" id="SSF53448">
    <property type="entry name" value="Nucleotide-diphospho-sugar transferases"/>
    <property type="match status" value="1"/>
</dbReference>
<dbReference type="Gene3D" id="2.160.10.10">
    <property type="entry name" value="Hexapeptide repeat proteins"/>
    <property type="match status" value="1"/>
</dbReference>
<dbReference type="GO" id="GO:0005978">
    <property type="term" value="P:glycogen biosynthetic process"/>
    <property type="evidence" value="ECO:0007669"/>
    <property type="project" value="UniProtKB-UniRule"/>
</dbReference>
<dbReference type="EMBL" id="CP036263">
    <property type="protein sequence ID" value="QDS97800.1"/>
    <property type="molecule type" value="Genomic_DNA"/>
</dbReference>
<evidence type="ECO:0000256" key="2">
    <source>
        <dbReference type="ARBA" id="ARBA00022600"/>
    </source>
</evidence>
<dbReference type="CDD" id="cd04651">
    <property type="entry name" value="LbH_G1P_AT_C"/>
    <property type="match status" value="1"/>
</dbReference>
<proteinExistence type="inferred from homology"/>
<accession>A0A517MSE2</accession>
<dbReference type="RefSeq" id="WP_145058465.1">
    <property type="nucleotide sequence ID" value="NZ_CP036263.1"/>
</dbReference>
<protein>
    <recommendedName>
        <fullName evidence="8">Glucose-1-phosphate adenylyltransferase</fullName>
        <ecNumber evidence="8">2.7.7.27</ecNumber>
    </recommendedName>
</protein>
<evidence type="ECO:0000256" key="1">
    <source>
        <dbReference type="ARBA" id="ARBA00010443"/>
    </source>
</evidence>
<dbReference type="UniPathway" id="UPA00164"/>
<evidence type="ECO:0000256" key="5">
    <source>
        <dbReference type="ARBA" id="ARBA00022741"/>
    </source>
</evidence>
<keyword evidence="5" id="KW-0547">Nucleotide-binding</keyword>
<dbReference type="KEGG" id="amob:HG15A2_10670"/>
<dbReference type="InterPro" id="IPR005836">
    <property type="entry name" value="ADP_Glu_pyroP_CS"/>
</dbReference>
<dbReference type="AlphaFoldDB" id="A0A517MSE2"/>
<dbReference type="InterPro" id="IPR029044">
    <property type="entry name" value="Nucleotide-diphossugar_trans"/>
</dbReference>
<dbReference type="PANTHER" id="PTHR43523">
    <property type="entry name" value="GLUCOSE-1-PHOSPHATE ADENYLYLTRANSFERASE-RELATED"/>
    <property type="match status" value="1"/>
</dbReference>
<dbReference type="PROSITE" id="PS00809">
    <property type="entry name" value="ADP_GLC_PYROPHOSPH_2"/>
    <property type="match status" value="1"/>
</dbReference>
<dbReference type="NCBIfam" id="TIGR02091">
    <property type="entry name" value="glgC"/>
    <property type="match status" value="1"/>
</dbReference>
<name>A0A517MSE2_9BACT</name>
<dbReference type="CDD" id="cd02508">
    <property type="entry name" value="ADP_Glucose_PP"/>
    <property type="match status" value="1"/>
</dbReference>